<dbReference type="AlphaFoldDB" id="A0A9E7JCG2"/>
<accession>A0A9E7JCG2</accession>
<keyword evidence="2" id="KW-1185">Reference proteome</keyword>
<reference evidence="1" key="1">
    <citation type="submission" date="2022-05" db="EMBL/GenBank/DDBJ databases">
        <title>The Musa troglodytarum L. genome provides insights into the mechanism of non-climacteric behaviour and enrichment of carotenoids.</title>
        <authorList>
            <person name="Wang J."/>
        </authorList>
    </citation>
    <scope>NUCLEOTIDE SEQUENCE</scope>
    <source>
        <tissue evidence="1">Leaf</tissue>
    </source>
</reference>
<proteinExistence type="predicted"/>
<name>A0A9E7JCG2_9LILI</name>
<gene>
    <name evidence="1" type="ORF">MUK42_08458</name>
</gene>
<organism evidence="1 2">
    <name type="scientific">Musa troglodytarum</name>
    <name type="common">fe'i banana</name>
    <dbReference type="NCBI Taxonomy" id="320322"/>
    <lineage>
        <taxon>Eukaryota</taxon>
        <taxon>Viridiplantae</taxon>
        <taxon>Streptophyta</taxon>
        <taxon>Embryophyta</taxon>
        <taxon>Tracheophyta</taxon>
        <taxon>Spermatophyta</taxon>
        <taxon>Magnoliopsida</taxon>
        <taxon>Liliopsida</taxon>
        <taxon>Zingiberales</taxon>
        <taxon>Musaceae</taxon>
        <taxon>Musa</taxon>
    </lineage>
</organism>
<evidence type="ECO:0000313" key="2">
    <source>
        <dbReference type="Proteomes" id="UP001055439"/>
    </source>
</evidence>
<sequence>MAPDPPLSSTTEAFYHAIFEEVALSLLHLLDFRVLRDLNEVTIRLTFCRHERGSDNDEEKLVILHMRRKRNLESQLGKEAIKKGIDIGHKRYAREGSAVQLLRWPEVMGTMKTTSKECDQCDWDIRTGKGVFIKIGIWIGSTNTMAVSLDDFQLEPLDVEITHEPTMVVDILKEFTDVMPLELLKALSPHKGVDHHIKLEPRVKPPCLLNCL</sequence>
<dbReference type="EMBL" id="CP097502">
    <property type="protein sequence ID" value="URD75452.1"/>
    <property type="molecule type" value="Genomic_DNA"/>
</dbReference>
<evidence type="ECO:0000313" key="1">
    <source>
        <dbReference type="EMBL" id="URD75452.1"/>
    </source>
</evidence>
<dbReference type="Proteomes" id="UP001055439">
    <property type="component" value="Chromosome 1"/>
</dbReference>
<protein>
    <submittedName>
        <fullName evidence="1">Uncharacterized protein</fullName>
    </submittedName>
</protein>